<sequence length="184" mass="19423">MTDPGADTQAAQRQEEADRLAQDPEISAPAELADRAGSERDASSGDARLAFDIPPDLADRLRASGKEWQSKAEAAIALWLDEASLALRKEGLPGLSRVVREKASESRQKARSGDFERDIERFVSNVAGSIGRDIVGSMFSAAVAGFANSGDRSRSAESRTAGNGDSRRAAETDETDAGSSGHSS</sequence>
<name>M2TRW5_9SPHN</name>
<reference evidence="2 3" key="1">
    <citation type="journal article" date="2013" name="Genome Announc.">
        <title>Draft Genome Sequence of Strain JLT2015T, Belonging to the Family Sphingomonadaceae of the Alphaproteobacteria.</title>
        <authorList>
            <person name="Tang K."/>
            <person name="Liu K."/>
            <person name="Li S."/>
            <person name="Jiao N."/>
        </authorList>
    </citation>
    <scope>NUCLEOTIDE SEQUENCE [LARGE SCALE GENOMIC DNA]</scope>
    <source>
        <strain evidence="2 3">JLT2015</strain>
    </source>
</reference>
<dbReference type="OrthoDB" id="361944at2"/>
<gene>
    <name evidence="2" type="ORF">C725_0466</name>
</gene>
<dbReference type="RefSeq" id="WP_008599914.1">
    <property type="nucleotide sequence ID" value="NZ_AMRV01000001.1"/>
</dbReference>
<dbReference type="EMBL" id="AMRV01000001">
    <property type="protein sequence ID" value="EMD84536.1"/>
    <property type="molecule type" value="Genomic_DNA"/>
</dbReference>
<accession>M2TRW5</accession>
<proteinExistence type="predicted"/>
<feature type="compositionally biased region" description="Basic and acidic residues" evidence="1">
    <location>
        <begin position="32"/>
        <end position="43"/>
    </location>
</feature>
<keyword evidence="3" id="KW-1185">Reference proteome</keyword>
<dbReference type="Proteomes" id="UP000011717">
    <property type="component" value="Unassembled WGS sequence"/>
</dbReference>
<protein>
    <submittedName>
        <fullName evidence="2">Uncharacterized protein</fullName>
    </submittedName>
</protein>
<feature type="compositionally biased region" description="Basic and acidic residues" evidence="1">
    <location>
        <begin position="13"/>
        <end position="22"/>
    </location>
</feature>
<comment type="caution">
    <text evidence="2">The sequence shown here is derived from an EMBL/GenBank/DDBJ whole genome shotgun (WGS) entry which is preliminary data.</text>
</comment>
<dbReference type="AlphaFoldDB" id="M2TRW5"/>
<feature type="region of interest" description="Disordered" evidence="1">
    <location>
        <begin position="147"/>
        <end position="184"/>
    </location>
</feature>
<feature type="region of interest" description="Disordered" evidence="1">
    <location>
        <begin position="1"/>
        <end position="51"/>
    </location>
</feature>
<evidence type="ECO:0000313" key="3">
    <source>
        <dbReference type="Proteomes" id="UP000011717"/>
    </source>
</evidence>
<evidence type="ECO:0000313" key="2">
    <source>
        <dbReference type="EMBL" id="EMD84536.1"/>
    </source>
</evidence>
<evidence type="ECO:0000256" key="1">
    <source>
        <dbReference type="SAM" id="MobiDB-lite"/>
    </source>
</evidence>
<organism evidence="2 3">
    <name type="scientific">Pacificimonas flava</name>
    <dbReference type="NCBI Taxonomy" id="1234595"/>
    <lineage>
        <taxon>Bacteria</taxon>
        <taxon>Pseudomonadati</taxon>
        <taxon>Pseudomonadota</taxon>
        <taxon>Alphaproteobacteria</taxon>
        <taxon>Sphingomonadales</taxon>
        <taxon>Sphingosinicellaceae</taxon>
        <taxon>Pacificimonas</taxon>
    </lineage>
</organism>